<dbReference type="AlphaFoldDB" id="A0A418NIN8"/>
<evidence type="ECO:0008006" key="5">
    <source>
        <dbReference type="Google" id="ProtNLM"/>
    </source>
</evidence>
<feature type="region of interest" description="Disordered" evidence="1">
    <location>
        <begin position="136"/>
        <end position="168"/>
    </location>
</feature>
<sequence>MKKLSAILAAGVIAVGAQAAVAATFGPTSPLPNSRTYTGSVTVQKDGLPYACSLTVNVKVNSASDVDVTVPSGNLGGGFPCGLISVTGNANVTYDGANWGITGLTIDPPLSAGTCTGRIKFTWGGNTANPRTIGLTNGFSDSSDPTGGNPCKMQGTLTSAGDNLTLTP</sequence>
<feature type="signal peptide" evidence="2">
    <location>
        <begin position="1"/>
        <end position="19"/>
    </location>
</feature>
<reference evidence="3 4" key="1">
    <citation type="submission" date="2018-08" db="EMBL/GenBank/DDBJ databases">
        <title>Altererythrobacter sp.Ery1 and Ery12, the genome sequencing of novel strains in genus Alterythrobacter.</title>
        <authorList>
            <person name="Cheng H."/>
            <person name="Wu Y.-H."/>
            <person name="Fang C."/>
            <person name="Xu X.-W."/>
        </authorList>
    </citation>
    <scope>NUCLEOTIDE SEQUENCE [LARGE SCALE GENOMIC DNA]</scope>
    <source>
        <strain evidence="3 4">Ery1</strain>
    </source>
</reference>
<feature type="chain" id="PRO_5019338375" description="Protein activator of alkane oxidation PraB" evidence="2">
    <location>
        <begin position="20"/>
        <end position="168"/>
    </location>
</feature>
<feature type="compositionally biased region" description="Polar residues" evidence="1">
    <location>
        <begin position="136"/>
        <end position="146"/>
    </location>
</feature>
<feature type="compositionally biased region" description="Polar residues" evidence="1">
    <location>
        <begin position="155"/>
        <end position="168"/>
    </location>
</feature>
<proteinExistence type="predicted"/>
<evidence type="ECO:0000313" key="4">
    <source>
        <dbReference type="Proteomes" id="UP000285092"/>
    </source>
</evidence>
<dbReference type="Proteomes" id="UP000285092">
    <property type="component" value="Unassembled WGS sequence"/>
</dbReference>
<name>A0A418NIN8_9SPHN</name>
<protein>
    <recommendedName>
        <fullName evidence="5">Protein activator of alkane oxidation PraB</fullName>
    </recommendedName>
</protein>
<dbReference type="EMBL" id="QXFK01000014">
    <property type="protein sequence ID" value="RIV79188.1"/>
    <property type="molecule type" value="Genomic_DNA"/>
</dbReference>
<accession>A0A418NIN8</accession>
<evidence type="ECO:0000256" key="2">
    <source>
        <dbReference type="SAM" id="SignalP"/>
    </source>
</evidence>
<gene>
    <name evidence="3" type="ORF">D2V04_04020</name>
</gene>
<evidence type="ECO:0000256" key="1">
    <source>
        <dbReference type="SAM" id="MobiDB-lite"/>
    </source>
</evidence>
<dbReference type="RefSeq" id="WP_119512021.1">
    <property type="nucleotide sequence ID" value="NZ_QXFK01000014.1"/>
</dbReference>
<dbReference type="OrthoDB" id="7428720at2"/>
<evidence type="ECO:0000313" key="3">
    <source>
        <dbReference type="EMBL" id="RIV79188.1"/>
    </source>
</evidence>
<organism evidence="3 4">
    <name type="scientific">Pelagerythrobacter aerophilus</name>
    <dbReference type="NCBI Taxonomy" id="2306995"/>
    <lineage>
        <taxon>Bacteria</taxon>
        <taxon>Pseudomonadati</taxon>
        <taxon>Pseudomonadota</taxon>
        <taxon>Alphaproteobacteria</taxon>
        <taxon>Sphingomonadales</taxon>
        <taxon>Erythrobacteraceae</taxon>
        <taxon>Pelagerythrobacter</taxon>
    </lineage>
</organism>
<comment type="caution">
    <text evidence="3">The sequence shown here is derived from an EMBL/GenBank/DDBJ whole genome shotgun (WGS) entry which is preliminary data.</text>
</comment>
<keyword evidence="4" id="KW-1185">Reference proteome</keyword>
<keyword evidence="2" id="KW-0732">Signal</keyword>